<dbReference type="AlphaFoldDB" id="A0A3M7QGL1"/>
<comment type="caution">
    <text evidence="1">The sequence shown here is derived from an EMBL/GenBank/DDBJ whole genome shotgun (WGS) entry which is preliminary data.</text>
</comment>
<evidence type="ECO:0000313" key="1">
    <source>
        <dbReference type="EMBL" id="RNA10294.1"/>
    </source>
</evidence>
<accession>A0A3M7QGL1</accession>
<gene>
    <name evidence="1" type="ORF">BpHYR1_054038</name>
</gene>
<dbReference type="EMBL" id="REGN01006246">
    <property type="protein sequence ID" value="RNA10294.1"/>
    <property type="molecule type" value="Genomic_DNA"/>
</dbReference>
<evidence type="ECO:0000313" key="2">
    <source>
        <dbReference type="Proteomes" id="UP000276133"/>
    </source>
</evidence>
<dbReference type="Proteomes" id="UP000276133">
    <property type="component" value="Unassembled WGS sequence"/>
</dbReference>
<name>A0A3M7QGL1_BRAPC</name>
<reference evidence="1 2" key="1">
    <citation type="journal article" date="2018" name="Sci. Rep.">
        <title>Genomic signatures of local adaptation to the degree of environmental predictability in rotifers.</title>
        <authorList>
            <person name="Franch-Gras L."/>
            <person name="Hahn C."/>
            <person name="Garcia-Roger E.M."/>
            <person name="Carmona M.J."/>
            <person name="Serra M."/>
            <person name="Gomez A."/>
        </authorList>
    </citation>
    <scope>NUCLEOTIDE SEQUENCE [LARGE SCALE GENOMIC DNA]</scope>
    <source>
        <strain evidence="1">HYR1</strain>
    </source>
</reference>
<organism evidence="1 2">
    <name type="scientific">Brachionus plicatilis</name>
    <name type="common">Marine rotifer</name>
    <name type="synonym">Brachionus muelleri</name>
    <dbReference type="NCBI Taxonomy" id="10195"/>
    <lineage>
        <taxon>Eukaryota</taxon>
        <taxon>Metazoa</taxon>
        <taxon>Spiralia</taxon>
        <taxon>Gnathifera</taxon>
        <taxon>Rotifera</taxon>
        <taxon>Eurotatoria</taxon>
        <taxon>Monogononta</taxon>
        <taxon>Pseudotrocha</taxon>
        <taxon>Ploima</taxon>
        <taxon>Brachionidae</taxon>
        <taxon>Brachionus</taxon>
    </lineage>
</organism>
<sequence>MKLVFEPAVPPPIVYPVCPENVSGKILEHMIGCILFGNRFFVKLSGKEDLLMINLKGSIFSLINIWQN</sequence>
<proteinExistence type="predicted"/>
<keyword evidence="2" id="KW-1185">Reference proteome</keyword>
<protein>
    <submittedName>
        <fullName evidence="1">Uncharacterized protein</fullName>
    </submittedName>
</protein>